<dbReference type="Proteomes" id="UP000266441">
    <property type="component" value="Unassembled WGS sequence"/>
</dbReference>
<evidence type="ECO:0000313" key="2">
    <source>
        <dbReference type="Proteomes" id="UP000266441"/>
    </source>
</evidence>
<dbReference type="OrthoDB" id="1488268at2"/>
<gene>
    <name evidence="1" type="ORF">D1164_00325</name>
</gene>
<reference evidence="1 2" key="1">
    <citation type="journal article" date="2015" name="Int. J. Syst. Evol. Microbiol.">
        <title>Mariniphaga sediminis sp. nov., isolated from coastal sediment.</title>
        <authorList>
            <person name="Wang F.Q."/>
            <person name="Shen Q.Y."/>
            <person name="Chen G.J."/>
            <person name="Du Z.J."/>
        </authorList>
    </citation>
    <scope>NUCLEOTIDE SEQUENCE [LARGE SCALE GENOMIC DNA]</scope>
    <source>
        <strain evidence="1 2">SY21</strain>
    </source>
</reference>
<proteinExistence type="predicted"/>
<name>A0A399D5R4_9BACT</name>
<protein>
    <submittedName>
        <fullName evidence="1">Uncharacterized protein</fullName>
    </submittedName>
</protein>
<organism evidence="1 2">
    <name type="scientific">Mariniphaga sediminis</name>
    <dbReference type="NCBI Taxonomy" id="1628158"/>
    <lineage>
        <taxon>Bacteria</taxon>
        <taxon>Pseudomonadati</taxon>
        <taxon>Bacteroidota</taxon>
        <taxon>Bacteroidia</taxon>
        <taxon>Marinilabiliales</taxon>
        <taxon>Prolixibacteraceae</taxon>
        <taxon>Mariniphaga</taxon>
    </lineage>
</organism>
<sequence>MKRLFPGITVFVAAIFIQSATFGQGLSGFNVKSIDSEKSVITQTEHFNGYTNHWQDNYTEWHRYGNMFKMGMPELEPTVLQSKVDIAEDMGIPGLLMQEGFISTLFSHSYKTVKYPSADELGKIIGEGNTLVITDPSSEAGKLLESKALHVFEWKNRIQSHQFDAIDYEEVKAFYLVNDNNFLFVISSSAKEQAEQLLALIENTRSLLDKYKLAKGWFGVSSMLKSVTCEAGHPLELIGKGLNEGVSWFIFDGYMDFMAKDEIANWVEEVDLPVVTDAGFSPVYGCENYDGLQVQNMATKDAWIKYAHERGGYAFRPVYDPSSDGLQYDGYIVHEGNKEQIDNEDVPFVNKTGYLSGNLTSSMVLFIEKEKPLSRESVWEAILNRQEVAVLEKANMLGPAEFRNALQLLYLDRYFLENYFGDRLNMEARLEGYDLVVTLKNYTSASISGKINVGVSSALKVGDNPGTIVLDRNEEKQIRIPLMPNKEAMGRTNPVAVKFSWDEKEKSTLTMLDLPPVASIHQLLYAHAPNVHFPVTVHNYTDKESFPVEIKVFEKENRKKAVYELTETCKIPTASFKDMAFDLKLEPGKYLVEVSALGCSYESQLGVGKAEGRPYVYEMDLNSDGINEYRMENDSVQITLLRTGARVIEYIVKSKNDNVLFKAWPEKTINHKRAFRERGYYPYGGFEDFLGQASMETHRIYDARIIREEGDYVRVEMETDYFGNRLKKIFTLYGNSPLLEVRFALTFKNPEANVLGPQPILEIGETHGTEDVFTVPEMDGNKEYRMRPEEYYGMAFNIREGWNAGYDTREDITFVGAFPVKQPLFLHMWMNHPRNGDAPHYYMEFQPWTPIIQKSTMHFSYYLWGSSGGLQNSLDALREKNLITTR</sequence>
<dbReference type="RefSeq" id="WP_119347943.1">
    <property type="nucleotide sequence ID" value="NZ_QWET01000001.1"/>
</dbReference>
<comment type="caution">
    <text evidence="1">The sequence shown here is derived from an EMBL/GenBank/DDBJ whole genome shotgun (WGS) entry which is preliminary data.</text>
</comment>
<dbReference type="AlphaFoldDB" id="A0A399D5R4"/>
<evidence type="ECO:0000313" key="1">
    <source>
        <dbReference type="EMBL" id="RIH66917.1"/>
    </source>
</evidence>
<accession>A0A399D5R4</accession>
<keyword evidence="2" id="KW-1185">Reference proteome</keyword>
<dbReference type="EMBL" id="QWET01000001">
    <property type="protein sequence ID" value="RIH66917.1"/>
    <property type="molecule type" value="Genomic_DNA"/>
</dbReference>